<feature type="domain" description="PLD phosphodiesterase" evidence="7">
    <location>
        <begin position="304"/>
        <end position="331"/>
    </location>
</feature>
<evidence type="ECO:0000313" key="8">
    <source>
        <dbReference type="EMBL" id="TGK35195.1"/>
    </source>
</evidence>
<dbReference type="InterPro" id="IPR001736">
    <property type="entry name" value="PLipase_D/transphosphatidylase"/>
</dbReference>
<sequence length="625" mass="72003">MDRGSEFRSKGNFFPDSDRSDFMKVVGRICLPIWFCFFCSVGDSSNDPWFDVLRPRRIESYFSFPGRYVPESAKRNVRNEILELIRGARFSVDLWIYSFDDPEILQELKNASQRGVNISIVADPEKDYPLGLNSLGLFRRWERSGLQHSKILIIDRRRVFLGSGNFTWYGLENDWNGYVEFDLFDREVEDFYSFLEEDPRFVSLDISPFQFFNSPSKGRTIQNLLLREADLASESIRYLIFDHYDSVFSSRLSLADRRGVKVRGVYDYPVDDEGIFLSKNFLNSGSRIFADGNEERVDTDSFGKGGLLHHKSILFDGRVLLSGSFNFSISARDQNRELLFRTKDPYLLETFGNEFERIRRASIPHTRDESGGSSSENGSVWFFRYPDDTIPSGSEQFLCRDKSSEEETSFLESGSFFLKSILEYRFKIGESCKPLSSFYASSSGYTGKKTNHPVKSSSFRKKSYLRGKTGEVLIEPDVSDEQELGPVFEKPVYLFLPDFFSIVSGLVRFPEGNDEIGPVRKVFSYYRGTLDEISWSQGSSSFRIFPALSDAMIFFEGDSYVSAFCFHSADRVGAEWNELIDEMISYRKSTFTVEGNGTVLDFKKVELEKRALEERSRSKTSCFRY</sequence>
<name>A0A5F1YSV2_9LEPT</name>
<keyword evidence="9" id="KW-1185">Reference proteome</keyword>
<dbReference type="GO" id="GO:0006793">
    <property type="term" value="P:phosphorus metabolic process"/>
    <property type="evidence" value="ECO:0007669"/>
    <property type="project" value="UniProtKB-ARBA"/>
</dbReference>
<organism evidence="8 9">
    <name type="scientific">Leptospira gomenensis</name>
    <dbReference type="NCBI Taxonomy" id="2484974"/>
    <lineage>
        <taxon>Bacteria</taxon>
        <taxon>Pseudomonadati</taxon>
        <taxon>Spirochaetota</taxon>
        <taxon>Spirochaetia</taxon>
        <taxon>Leptospirales</taxon>
        <taxon>Leptospiraceae</taxon>
        <taxon>Leptospira</taxon>
    </lineage>
</organism>
<keyword evidence="5" id="KW-0442">Lipid degradation</keyword>
<gene>
    <name evidence="8" type="ORF">EHQ17_07070</name>
</gene>
<keyword evidence="4" id="KW-0378">Hydrolase</keyword>
<dbReference type="SUPFAM" id="SSF56024">
    <property type="entry name" value="Phospholipase D/nuclease"/>
    <property type="match status" value="2"/>
</dbReference>
<evidence type="ECO:0000256" key="6">
    <source>
        <dbReference type="ARBA" id="ARBA00023098"/>
    </source>
</evidence>
<evidence type="ECO:0000259" key="7">
    <source>
        <dbReference type="PROSITE" id="PS50035"/>
    </source>
</evidence>
<dbReference type="PANTHER" id="PTHR43856:SF1">
    <property type="entry name" value="MITOCHONDRIAL CARDIOLIPIN HYDROLASE"/>
    <property type="match status" value="1"/>
</dbReference>
<dbReference type="AlphaFoldDB" id="A0A5F1YSV2"/>
<dbReference type="Gene3D" id="3.30.870.10">
    <property type="entry name" value="Endonuclease Chain A"/>
    <property type="match status" value="2"/>
</dbReference>
<evidence type="ECO:0000313" key="9">
    <source>
        <dbReference type="Proteomes" id="UP000298277"/>
    </source>
</evidence>
<feature type="domain" description="PLD phosphodiesterase" evidence="7">
    <location>
        <begin position="143"/>
        <end position="170"/>
    </location>
</feature>
<evidence type="ECO:0000256" key="1">
    <source>
        <dbReference type="ARBA" id="ARBA00000798"/>
    </source>
</evidence>
<dbReference type="PROSITE" id="PS50035">
    <property type="entry name" value="PLD"/>
    <property type="match status" value="2"/>
</dbReference>
<comment type="caution">
    <text evidence="8">The sequence shown here is derived from an EMBL/GenBank/DDBJ whole genome shotgun (WGS) entry which is preliminary data.</text>
</comment>
<evidence type="ECO:0000256" key="4">
    <source>
        <dbReference type="ARBA" id="ARBA00022801"/>
    </source>
</evidence>
<evidence type="ECO:0000256" key="3">
    <source>
        <dbReference type="ARBA" id="ARBA00012027"/>
    </source>
</evidence>
<dbReference type="OrthoDB" id="368121at2"/>
<dbReference type="EMBL" id="RQFA01000032">
    <property type="protein sequence ID" value="TGK35195.1"/>
    <property type="molecule type" value="Genomic_DNA"/>
</dbReference>
<dbReference type="GO" id="GO:0016042">
    <property type="term" value="P:lipid catabolic process"/>
    <property type="evidence" value="ECO:0007669"/>
    <property type="project" value="UniProtKB-KW"/>
</dbReference>
<dbReference type="InterPro" id="IPR051406">
    <property type="entry name" value="PLD_domain"/>
</dbReference>
<dbReference type="GO" id="GO:0004630">
    <property type="term" value="F:phospholipase D activity"/>
    <property type="evidence" value="ECO:0007669"/>
    <property type="project" value="UniProtKB-EC"/>
</dbReference>
<dbReference type="EC" id="3.1.4.4" evidence="3"/>
<accession>A0A5F1YSV2</accession>
<dbReference type="InterPro" id="IPR025202">
    <property type="entry name" value="PLD-like_dom"/>
</dbReference>
<evidence type="ECO:0000256" key="2">
    <source>
        <dbReference type="ARBA" id="ARBA00008664"/>
    </source>
</evidence>
<dbReference type="Pfam" id="PF13091">
    <property type="entry name" value="PLDc_2"/>
    <property type="match status" value="2"/>
</dbReference>
<proteinExistence type="inferred from homology"/>
<comment type="catalytic activity">
    <reaction evidence="1">
        <text>a 1,2-diacyl-sn-glycero-3-phosphocholine + H2O = a 1,2-diacyl-sn-glycero-3-phosphate + choline + H(+)</text>
        <dbReference type="Rhea" id="RHEA:14445"/>
        <dbReference type="ChEBI" id="CHEBI:15354"/>
        <dbReference type="ChEBI" id="CHEBI:15377"/>
        <dbReference type="ChEBI" id="CHEBI:15378"/>
        <dbReference type="ChEBI" id="CHEBI:57643"/>
        <dbReference type="ChEBI" id="CHEBI:58608"/>
        <dbReference type="EC" id="3.1.4.4"/>
    </reaction>
</comment>
<dbReference type="PANTHER" id="PTHR43856">
    <property type="entry name" value="CARDIOLIPIN HYDROLASE"/>
    <property type="match status" value="1"/>
</dbReference>
<keyword evidence="6" id="KW-0443">Lipid metabolism</keyword>
<protein>
    <recommendedName>
        <fullName evidence="3">phospholipase D</fullName>
        <ecNumber evidence="3">3.1.4.4</ecNumber>
    </recommendedName>
</protein>
<dbReference type="Proteomes" id="UP000298277">
    <property type="component" value="Unassembled WGS sequence"/>
</dbReference>
<dbReference type="GO" id="GO:0016891">
    <property type="term" value="F:RNA endonuclease activity producing 5'-phosphomonoesters, hydrolytic mechanism"/>
    <property type="evidence" value="ECO:0007669"/>
    <property type="project" value="TreeGrafter"/>
</dbReference>
<evidence type="ECO:0000256" key="5">
    <source>
        <dbReference type="ARBA" id="ARBA00022963"/>
    </source>
</evidence>
<dbReference type="SMART" id="SM00155">
    <property type="entry name" value="PLDc"/>
    <property type="match status" value="2"/>
</dbReference>
<reference evidence="8" key="1">
    <citation type="journal article" date="2019" name="PLoS Negl. Trop. Dis.">
        <title>Revisiting the worldwide diversity of Leptospira species in the environment.</title>
        <authorList>
            <person name="Vincent A.T."/>
            <person name="Schiettekatte O."/>
            <person name="Bourhy P."/>
            <person name="Veyrier F.J."/>
            <person name="Picardeau M."/>
        </authorList>
    </citation>
    <scope>NUCLEOTIDE SEQUENCE [LARGE SCALE GENOMIC DNA]</scope>
    <source>
        <strain evidence="8">201800299</strain>
    </source>
</reference>
<comment type="similarity">
    <text evidence="2">Belongs to the phospholipase D family.</text>
</comment>